<name>A0A7X0VEZ6_9BACL</name>
<dbReference type="SUPFAM" id="SSF48498">
    <property type="entry name" value="Tetracyclin repressor-like, C-terminal domain"/>
    <property type="match status" value="1"/>
</dbReference>
<dbReference type="InterPro" id="IPR009057">
    <property type="entry name" value="Homeodomain-like_sf"/>
</dbReference>
<evidence type="ECO:0000256" key="1">
    <source>
        <dbReference type="ARBA" id="ARBA00023125"/>
    </source>
</evidence>
<dbReference type="GO" id="GO:0000976">
    <property type="term" value="F:transcription cis-regulatory region binding"/>
    <property type="evidence" value="ECO:0007669"/>
    <property type="project" value="TreeGrafter"/>
</dbReference>
<dbReference type="Gene3D" id="1.10.357.10">
    <property type="entry name" value="Tetracycline Repressor, domain 2"/>
    <property type="match status" value="1"/>
</dbReference>
<feature type="DNA-binding region" description="H-T-H motif" evidence="2">
    <location>
        <begin position="27"/>
        <end position="46"/>
    </location>
</feature>
<dbReference type="PROSITE" id="PS50977">
    <property type="entry name" value="HTH_TETR_2"/>
    <property type="match status" value="1"/>
</dbReference>
<dbReference type="PRINTS" id="PR00455">
    <property type="entry name" value="HTHTETR"/>
</dbReference>
<organism evidence="4 5">
    <name type="scientific">Cohnella nanjingensis</name>
    <dbReference type="NCBI Taxonomy" id="1387779"/>
    <lineage>
        <taxon>Bacteria</taxon>
        <taxon>Bacillati</taxon>
        <taxon>Bacillota</taxon>
        <taxon>Bacilli</taxon>
        <taxon>Bacillales</taxon>
        <taxon>Paenibacillaceae</taxon>
        <taxon>Cohnella</taxon>
    </lineage>
</organism>
<reference evidence="4 5" key="1">
    <citation type="submission" date="2020-08" db="EMBL/GenBank/DDBJ databases">
        <title>Cohnella phylogeny.</title>
        <authorList>
            <person name="Dunlap C."/>
        </authorList>
    </citation>
    <scope>NUCLEOTIDE SEQUENCE [LARGE SCALE GENOMIC DNA]</scope>
    <source>
        <strain evidence="4 5">DSM 28246</strain>
    </source>
</reference>
<dbReference type="EMBL" id="JACJVP010000022">
    <property type="protein sequence ID" value="MBB6671530.1"/>
    <property type="molecule type" value="Genomic_DNA"/>
</dbReference>
<dbReference type="InterPro" id="IPR039536">
    <property type="entry name" value="TetR_C_Proteobacteria"/>
</dbReference>
<feature type="domain" description="HTH tetR-type" evidence="3">
    <location>
        <begin position="4"/>
        <end position="64"/>
    </location>
</feature>
<evidence type="ECO:0000256" key="2">
    <source>
        <dbReference type="PROSITE-ProRule" id="PRU00335"/>
    </source>
</evidence>
<keyword evidence="1 2" id="KW-0238">DNA-binding</keyword>
<dbReference type="Proteomes" id="UP000547209">
    <property type="component" value="Unassembled WGS sequence"/>
</dbReference>
<dbReference type="GO" id="GO:0003700">
    <property type="term" value="F:DNA-binding transcription factor activity"/>
    <property type="evidence" value="ECO:0007669"/>
    <property type="project" value="TreeGrafter"/>
</dbReference>
<protein>
    <submittedName>
        <fullName evidence="4">TetR/AcrR family transcriptional regulator</fullName>
    </submittedName>
</protein>
<dbReference type="InterPro" id="IPR036271">
    <property type="entry name" value="Tet_transcr_reg_TetR-rel_C_sf"/>
</dbReference>
<dbReference type="InterPro" id="IPR050109">
    <property type="entry name" value="HTH-type_TetR-like_transc_reg"/>
</dbReference>
<gene>
    <name evidence="4" type="ORF">H7C19_12640</name>
</gene>
<dbReference type="Pfam" id="PF14246">
    <property type="entry name" value="TetR_C_7"/>
    <property type="match status" value="1"/>
</dbReference>
<proteinExistence type="predicted"/>
<accession>A0A7X0VEZ6</accession>
<dbReference type="PANTHER" id="PTHR30055">
    <property type="entry name" value="HTH-TYPE TRANSCRIPTIONAL REGULATOR RUTR"/>
    <property type="match status" value="1"/>
</dbReference>
<keyword evidence="5" id="KW-1185">Reference proteome</keyword>
<evidence type="ECO:0000313" key="4">
    <source>
        <dbReference type="EMBL" id="MBB6671530.1"/>
    </source>
</evidence>
<dbReference type="SUPFAM" id="SSF46689">
    <property type="entry name" value="Homeodomain-like"/>
    <property type="match status" value="1"/>
</dbReference>
<dbReference type="PANTHER" id="PTHR30055:SF226">
    <property type="entry name" value="HTH-TYPE TRANSCRIPTIONAL REGULATOR PKSA"/>
    <property type="match status" value="1"/>
</dbReference>
<dbReference type="Pfam" id="PF00440">
    <property type="entry name" value="TetR_N"/>
    <property type="match status" value="1"/>
</dbReference>
<dbReference type="AlphaFoldDB" id="A0A7X0VEZ6"/>
<comment type="caution">
    <text evidence="4">The sequence shown here is derived from an EMBL/GenBank/DDBJ whole genome shotgun (WGS) entry which is preliminary data.</text>
</comment>
<evidence type="ECO:0000259" key="3">
    <source>
        <dbReference type="PROSITE" id="PS50977"/>
    </source>
</evidence>
<dbReference type="InterPro" id="IPR001647">
    <property type="entry name" value="HTH_TetR"/>
</dbReference>
<sequence length="193" mass="21804">MDKRSTKDRLLYAAVDLIAEQGYKGTSTKEIAAAAGVSEMTLFRQFGSKQSLLEEALDRFHYAGEMRKIFAEKLVGDLYADLHYVATTYHQIMHRNRKILNIIMKEGKQIPGFATRAHKHPQALQEMLTQYLERMRAEGKIIPADPLTHAAAFLWMQHGAFLNTQPGSSGIADISIDDFVESSVRMFTRALMP</sequence>
<evidence type="ECO:0000313" key="5">
    <source>
        <dbReference type="Proteomes" id="UP000547209"/>
    </source>
</evidence>